<dbReference type="InterPro" id="IPR011992">
    <property type="entry name" value="EF-hand-dom_pair"/>
</dbReference>
<dbReference type="InterPro" id="IPR018247">
    <property type="entry name" value="EF_Hand_1_Ca_BS"/>
</dbReference>
<dbReference type="RefSeq" id="XP_012899079.1">
    <property type="nucleotide sequence ID" value="XM_013043625.1"/>
</dbReference>
<dbReference type="SMART" id="SM00054">
    <property type="entry name" value="EFh"/>
    <property type="match status" value="2"/>
</dbReference>
<keyword evidence="8" id="KW-1185">Reference proteome</keyword>
<dbReference type="PROSITE" id="PS00018">
    <property type="entry name" value="EF_HAND_1"/>
    <property type="match status" value="1"/>
</dbReference>
<name>D8MAE2_BLAHO</name>
<dbReference type="GO" id="GO:0016460">
    <property type="term" value="C:myosin II complex"/>
    <property type="evidence" value="ECO:0007669"/>
    <property type="project" value="TreeGrafter"/>
</dbReference>
<accession>D8MAE2</accession>
<dbReference type="GeneID" id="24923333"/>
<protein>
    <recommendedName>
        <fullName evidence="6">EF-hand domain-containing protein</fullName>
    </recommendedName>
</protein>
<reference evidence="7" key="1">
    <citation type="submission" date="2010-02" db="EMBL/GenBank/DDBJ databases">
        <title>Sequencing and annotation of the Blastocystis hominis genome.</title>
        <authorList>
            <person name="Wincker P."/>
        </authorList>
    </citation>
    <scope>NUCLEOTIDE SEQUENCE</scope>
    <source>
        <strain evidence="7">Singapore isolate B</strain>
    </source>
</reference>
<dbReference type="InterPro" id="IPR050230">
    <property type="entry name" value="CALM/Myosin/TropC-like"/>
</dbReference>
<dbReference type="PROSITE" id="PS50222">
    <property type="entry name" value="EF_HAND_2"/>
    <property type="match status" value="1"/>
</dbReference>
<evidence type="ECO:0000256" key="4">
    <source>
        <dbReference type="ARBA" id="ARBA00022837"/>
    </source>
</evidence>
<keyword evidence="4" id="KW-0106">Calcium</keyword>
<dbReference type="PANTHER" id="PTHR23048:SF59">
    <property type="entry name" value="EF-HAND SUPERFAMILY PROTEIN"/>
    <property type="match status" value="1"/>
</dbReference>
<dbReference type="Pfam" id="PF13499">
    <property type="entry name" value="EF-hand_7"/>
    <property type="match status" value="1"/>
</dbReference>
<dbReference type="EMBL" id="FN668689">
    <property type="protein sequence ID" value="CBK25031.2"/>
    <property type="molecule type" value="Genomic_DNA"/>
</dbReference>
<evidence type="ECO:0000256" key="2">
    <source>
        <dbReference type="ARBA" id="ARBA00005253"/>
    </source>
</evidence>
<evidence type="ECO:0000313" key="7">
    <source>
        <dbReference type="EMBL" id="CBK25031.2"/>
    </source>
</evidence>
<dbReference type="GO" id="GO:0005509">
    <property type="term" value="F:calcium ion binding"/>
    <property type="evidence" value="ECO:0007669"/>
    <property type="project" value="InterPro"/>
</dbReference>
<dbReference type="InterPro" id="IPR002048">
    <property type="entry name" value="EF_hand_dom"/>
</dbReference>
<dbReference type="OMA" id="NDFKIAM"/>
<proteinExistence type="inferred from homology"/>
<evidence type="ECO:0000313" key="8">
    <source>
        <dbReference type="Proteomes" id="UP000008312"/>
    </source>
</evidence>
<dbReference type="OrthoDB" id="26525at2759"/>
<dbReference type="Gene3D" id="1.10.238.10">
    <property type="entry name" value="EF-hand"/>
    <property type="match status" value="1"/>
</dbReference>
<evidence type="ECO:0000259" key="6">
    <source>
        <dbReference type="PROSITE" id="PS50222"/>
    </source>
</evidence>
<organism evidence="7">
    <name type="scientific">Blastocystis hominis</name>
    <dbReference type="NCBI Taxonomy" id="12968"/>
    <lineage>
        <taxon>Eukaryota</taxon>
        <taxon>Sar</taxon>
        <taxon>Stramenopiles</taxon>
        <taxon>Bigyra</taxon>
        <taxon>Opalozoa</taxon>
        <taxon>Opalinata</taxon>
        <taxon>Blastocystidae</taxon>
        <taxon>Blastocystis</taxon>
    </lineage>
</organism>
<comment type="subcellular location">
    <subcellularLocation>
        <location evidence="1">Cytoplasm</location>
        <location evidence="1">Cytoskeleton</location>
    </subcellularLocation>
</comment>
<sequence>MESQNLILPPSLRSEDIAEIKNTFIVFAGSEDAKLSVAEFKKTVDNMEEREKSLLILQLLDDMLALNTEEIDFDTFQRLITAESNKCDAASLFRLFDVGATGSVRVSDLKKVARELGIEIKEEELEEMIKRADQDDDGEVSEREFADFMMKAMH</sequence>
<dbReference type="SUPFAM" id="SSF47473">
    <property type="entry name" value="EF-hand"/>
    <property type="match status" value="1"/>
</dbReference>
<feature type="domain" description="EF-hand" evidence="6">
    <location>
        <begin position="120"/>
        <end position="154"/>
    </location>
</feature>
<dbReference type="PANTHER" id="PTHR23048">
    <property type="entry name" value="MYOSIN LIGHT CHAIN 1, 3"/>
    <property type="match status" value="1"/>
</dbReference>
<dbReference type="InParanoid" id="D8MAE2"/>
<dbReference type="AlphaFoldDB" id="D8MAE2"/>
<comment type="similarity">
    <text evidence="2">Belongs to the centrin family.</text>
</comment>
<keyword evidence="5" id="KW-0963">Cytoplasm</keyword>
<dbReference type="Proteomes" id="UP000008312">
    <property type="component" value="Unassembled WGS sequence"/>
</dbReference>
<keyword evidence="5" id="KW-0206">Cytoskeleton</keyword>
<dbReference type="FunFam" id="1.10.238.10:FF:000001">
    <property type="entry name" value="Calmodulin 1"/>
    <property type="match status" value="1"/>
</dbReference>
<keyword evidence="3" id="KW-0677">Repeat</keyword>
<evidence type="ECO:0000256" key="1">
    <source>
        <dbReference type="ARBA" id="ARBA00004245"/>
    </source>
</evidence>
<evidence type="ECO:0000256" key="3">
    <source>
        <dbReference type="ARBA" id="ARBA00022737"/>
    </source>
</evidence>
<gene>
    <name evidence="7" type="ORF">GSBLH_T00007209001</name>
</gene>
<evidence type="ECO:0000256" key="5">
    <source>
        <dbReference type="ARBA" id="ARBA00023212"/>
    </source>
</evidence>